<keyword evidence="5" id="KW-0808">Transferase</keyword>
<dbReference type="CDD" id="cd00165">
    <property type="entry name" value="S4"/>
    <property type="match status" value="1"/>
</dbReference>
<comment type="similarity">
    <text evidence="2">Belongs to the TlyA family.</text>
</comment>
<protein>
    <submittedName>
        <fullName evidence="5">TlyA family RNA methyltransferase</fullName>
    </submittedName>
</protein>
<dbReference type="SUPFAM" id="SSF55174">
    <property type="entry name" value="Alpha-L RNA-binding motif"/>
    <property type="match status" value="1"/>
</dbReference>
<keyword evidence="1 3" id="KW-0694">RNA-binding</keyword>
<sequence length="249" mass="28129">MKTKIRLDKYLIDNNNVETRNKAQQLIKNGQINVNRKIIDKSNFLVDENDEIKIIEPLKFVSRGGIKLQHAINQFNINLNDKIVLDIGASTGGFTDCCLKNGAKLIYCLDIGTNQLHHSLINNPSVKNFPNTNLKQIPNLFQKNQFDVIVVDVSFISLKHVFESIKNICSKNTTIVCLIKPQFELNPIILSKFKGSIKSEKYHNEAIQNVLLSATNNGFKLIKVIDSPILGSKGENKEFLGIFSFMEII</sequence>
<name>A0A9E2NW46_9BACT</name>
<evidence type="ECO:0000256" key="3">
    <source>
        <dbReference type="PROSITE-ProRule" id="PRU00182"/>
    </source>
</evidence>
<dbReference type="CDD" id="cd02440">
    <property type="entry name" value="AdoMet_MTases"/>
    <property type="match status" value="1"/>
</dbReference>
<dbReference type="GO" id="GO:0032259">
    <property type="term" value="P:methylation"/>
    <property type="evidence" value="ECO:0007669"/>
    <property type="project" value="UniProtKB-KW"/>
</dbReference>
<feature type="domain" description="RNA-binding S4" evidence="4">
    <location>
        <begin position="5"/>
        <end position="66"/>
    </location>
</feature>
<dbReference type="SUPFAM" id="SSF53335">
    <property type="entry name" value="S-adenosyl-L-methionine-dependent methyltransferases"/>
    <property type="match status" value="1"/>
</dbReference>
<dbReference type="AlphaFoldDB" id="A0A9E2NW46"/>
<organism evidence="5 6">
    <name type="scientific">Candidatus Ureaplasma intestinipullorum</name>
    <dbReference type="NCBI Taxonomy" id="2838770"/>
    <lineage>
        <taxon>Bacteria</taxon>
        <taxon>Bacillati</taxon>
        <taxon>Mycoplasmatota</taxon>
        <taxon>Mycoplasmoidales</taxon>
        <taxon>Mycoplasmoidaceae</taxon>
        <taxon>Ureaplasma</taxon>
    </lineage>
</organism>
<dbReference type="PANTHER" id="PTHR32319">
    <property type="entry name" value="BACTERIAL HEMOLYSIN-LIKE PROTEIN"/>
    <property type="match status" value="1"/>
</dbReference>
<comment type="caution">
    <text evidence="5">The sequence shown here is derived from an EMBL/GenBank/DDBJ whole genome shotgun (WGS) entry which is preliminary data.</text>
</comment>
<evidence type="ECO:0000256" key="1">
    <source>
        <dbReference type="ARBA" id="ARBA00022884"/>
    </source>
</evidence>
<accession>A0A9E2NW46</accession>
<evidence type="ECO:0000313" key="6">
    <source>
        <dbReference type="Proteomes" id="UP000824247"/>
    </source>
</evidence>
<dbReference type="Pfam" id="PF01479">
    <property type="entry name" value="S4"/>
    <property type="match status" value="1"/>
</dbReference>
<dbReference type="PANTHER" id="PTHR32319:SF0">
    <property type="entry name" value="BACTERIAL HEMOLYSIN-LIKE PROTEIN"/>
    <property type="match status" value="1"/>
</dbReference>
<dbReference type="Gene3D" id="3.10.290.10">
    <property type="entry name" value="RNA-binding S4 domain"/>
    <property type="match status" value="1"/>
</dbReference>
<keyword evidence="5" id="KW-0489">Methyltransferase</keyword>
<dbReference type="GO" id="GO:0008168">
    <property type="term" value="F:methyltransferase activity"/>
    <property type="evidence" value="ECO:0007669"/>
    <property type="project" value="UniProtKB-KW"/>
</dbReference>
<proteinExistence type="inferred from homology"/>
<dbReference type="PROSITE" id="PS50889">
    <property type="entry name" value="S4"/>
    <property type="match status" value="1"/>
</dbReference>
<dbReference type="InterPro" id="IPR047048">
    <property type="entry name" value="TlyA"/>
</dbReference>
<dbReference type="InterPro" id="IPR004538">
    <property type="entry name" value="Hemolysin_A/TlyA"/>
</dbReference>
<reference evidence="5" key="2">
    <citation type="submission" date="2021-04" db="EMBL/GenBank/DDBJ databases">
        <authorList>
            <person name="Gilroy R."/>
        </authorList>
    </citation>
    <scope>NUCLEOTIDE SEQUENCE</scope>
    <source>
        <strain evidence="5">A5-1222</strain>
    </source>
</reference>
<dbReference type="InterPro" id="IPR002942">
    <property type="entry name" value="S4_RNA-bd"/>
</dbReference>
<evidence type="ECO:0000256" key="2">
    <source>
        <dbReference type="ARBA" id="ARBA00029460"/>
    </source>
</evidence>
<evidence type="ECO:0000313" key="5">
    <source>
        <dbReference type="EMBL" id="MBU3830928.1"/>
    </source>
</evidence>
<dbReference type="InterPro" id="IPR029063">
    <property type="entry name" value="SAM-dependent_MTases_sf"/>
</dbReference>
<dbReference type="Pfam" id="PF01728">
    <property type="entry name" value="FtsJ"/>
    <property type="match status" value="1"/>
</dbReference>
<dbReference type="Proteomes" id="UP000824247">
    <property type="component" value="Unassembled WGS sequence"/>
</dbReference>
<dbReference type="Gene3D" id="3.40.50.150">
    <property type="entry name" value="Vaccinia Virus protein VP39"/>
    <property type="match status" value="1"/>
</dbReference>
<dbReference type="InterPro" id="IPR036986">
    <property type="entry name" value="S4_RNA-bd_sf"/>
</dbReference>
<dbReference type="GO" id="GO:0003723">
    <property type="term" value="F:RNA binding"/>
    <property type="evidence" value="ECO:0007669"/>
    <property type="project" value="UniProtKB-KW"/>
</dbReference>
<dbReference type="SMART" id="SM00363">
    <property type="entry name" value="S4"/>
    <property type="match status" value="1"/>
</dbReference>
<reference evidence="5" key="1">
    <citation type="journal article" date="2021" name="PeerJ">
        <title>Extensive microbial diversity within the chicken gut microbiome revealed by metagenomics and culture.</title>
        <authorList>
            <person name="Gilroy R."/>
            <person name="Ravi A."/>
            <person name="Getino M."/>
            <person name="Pursley I."/>
            <person name="Horton D.L."/>
            <person name="Alikhan N.F."/>
            <person name="Baker D."/>
            <person name="Gharbi K."/>
            <person name="Hall N."/>
            <person name="Watson M."/>
            <person name="Adriaenssens E.M."/>
            <person name="Foster-Nyarko E."/>
            <person name="Jarju S."/>
            <person name="Secka A."/>
            <person name="Antonio M."/>
            <person name="Oren A."/>
            <person name="Chaudhuri R.R."/>
            <person name="La Ragione R."/>
            <person name="Hildebrand F."/>
            <person name="Pallen M.J."/>
        </authorList>
    </citation>
    <scope>NUCLEOTIDE SEQUENCE</scope>
    <source>
        <strain evidence="5">A5-1222</strain>
    </source>
</reference>
<gene>
    <name evidence="5" type="ORF">H9897_02125</name>
</gene>
<dbReference type="NCBIfam" id="TIGR00478">
    <property type="entry name" value="tly"/>
    <property type="match status" value="1"/>
</dbReference>
<dbReference type="EMBL" id="JAHLFM010000030">
    <property type="protein sequence ID" value="MBU3830928.1"/>
    <property type="molecule type" value="Genomic_DNA"/>
</dbReference>
<dbReference type="InterPro" id="IPR002877">
    <property type="entry name" value="RNA_MeTrfase_FtsJ_dom"/>
</dbReference>
<evidence type="ECO:0000259" key="4">
    <source>
        <dbReference type="SMART" id="SM00363"/>
    </source>
</evidence>